<protein>
    <submittedName>
        <fullName evidence="1">Uncharacterized protein</fullName>
    </submittedName>
</protein>
<comment type="caution">
    <text evidence="1">The sequence shown here is derived from an EMBL/GenBank/DDBJ whole genome shotgun (WGS) entry which is preliminary data.</text>
</comment>
<proteinExistence type="predicted"/>
<dbReference type="InterPro" id="IPR045441">
    <property type="entry name" value="DUF6506"/>
</dbReference>
<keyword evidence="4" id="KW-1185">Reference proteome</keyword>
<evidence type="ECO:0000313" key="2">
    <source>
        <dbReference type="EMBL" id="PEQ24028.1"/>
    </source>
</evidence>
<dbReference type="AlphaFoldDB" id="A7VNZ9"/>
<reference evidence="2 4" key="3">
    <citation type="submission" date="2017-07" db="EMBL/GenBank/DDBJ databases">
        <title>Prevalence of linear plasmids in Cutibacterium (Propionibacterium) acnes isolates obtained from prostatic tissue.</title>
        <authorList>
            <person name="Davidsson S."/>
            <person name="Carlsson J."/>
            <person name="Molling P."/>
            <person name="Andren O."/>
            <person name="Andersson S.-O."/>
            <person name="Brzuszkiewicz E."/>
            <person name="Poehlein A."/>
            <person name="Al-Zeer M."/>
            <person name="Brinkmann V."/>
            <person name="Scavenius C."/>
            <person name="Nazipi S."/>
            <person name="Soderquist B."/>
            <person name="Bruggemann H."/>
        </authorList>
    </citation>
    <scope>NUCLEOTIDE SEQUENCE [LARGE SCALE GENOMIC DNA]</scope>
    <source>
        <strain evidence="2 4">DSM 753</strain>
    </source>
</reference>
<sequence length="102" mass="11271">MSKKYAFLLMGKDFNPQRDHACFSAGGVDSYIITVRSPEEAVKKARELADEGFGALEVCGAFGENLAREMYQAADRRLTVSYVVCPKDQEEASLQFWGPGKA</sequence>
<name>A7VNZ9_9FIRM</name>
<dbReference type="OrthoDB" id="1551162at2"/>
<evidence type="ECO:0000313" key="4">
    <source>
        <dbReference type="Proteomes" id="UP000220611"/>
    </source>
</evidence>
<evidence type="ECO:0000313" key="3">
    <source>
        <dbReference type="Proteomes" id="UP000003490"/>
    </source>
</evidence>
<reference evidence="1 3" key="2">
    <citation type="submission" date="2007-08" db="EMBL/GenBank/DDBJ databases">
        <authorList>
            <person name="Fulton L."/>
            <person name="Clifton S."/>
            <person name="Fulton B."/>
            <person name="Xu J."/>
            <person name="Minx P."/>
            <person name="Pepin K.H."/>
            <person name="Johnson M."/>
            <person name="Thiruvilangam P."/>
            <person name="Bhonagiri V."/>
            <person name="Nash W.E."/>
            <person name="Wang C."/>
            <person name="Mardis E.R."/>
            <person name="Wilson R.K."/>
        </authorList>
    </citation>
    <scope>NUCLEOTIDE SEQUENCE [LARGE SCALE GENOMIC DNA]</scope>
    <source>
        <strain evidence="1 3">DSM 753</strain>
    </source>
</reference>
<dbReference type="EMBL" id="NOXF01000008">
    <property type="protein sequence ID" value="PEQ24028.1"/>
    <property type="molecule type" value="Genomic_DNA"/>
</dbReference>
<dbReference type="HOGENOM" id="CLU_148741_0_0_9"/>
<gene>
    <name evidence="2" type="ORF">CH238_10355</name>
    <name evidence="1" type="ORF">CLOLEP_00275</name>
</gene>
<organism evidence="1 3">
    <name type="scientific">[Clostridium] leptum DSM 753</name>
    <dbReference type="NCBI Taxonomy" id="428125"/>
    <lineage>
        <taxon>Bacteria</taxon>
        <taxon>Bacillati</taxon>
        <taxon>Bacillota</taxon>
        <taxon>Clostridia</taxon>
        <taxon>Eubacteriales</taxon>
        <taxon>Oscillospiraceae</taxon>
        <taxon>Oscillospiraceae incertae sedis</taxon>
    </lineage>
</organism>
<reference evidence="1 3" key="1">
    <citation type="submission" date="2007-08" db="EMBL/GenBank/DDBJ databases">
        <title>Draft genome sequence of Clostridium leptum (DSM 753).</title>
        <authorList>
            <person name="Sudarsanam P."/>
            <person name="Ley R."/>
            <person name="Guruge J."/>
            <person name="Turnbaugh P.J."/>
            <person name="Mahowald M."/>
            <person name="Liep D."/>
            <person name="Gordon J."/>
        </authorList>
    </citation>
    <scope>NUCLEOTIDE SEQUENCE [LARGE SCALE GENOMIC DNA]</scope>
    <source>
        <strain evidence="1 3">DSM 753</strain>
    </source>
</reference>
<evidence type="ECO:0000313" key="1">
    <source>
        <dbReference type="EMBL" id="EDO62879.1"/>
    </source>
</evidence>
<dbReference type="Proteomes" id="UP000220611">
    <property type="component" value="Unassembled WGS sequence"/>
</dbReference>
<dbReference type="EMBL" id="ABCB02000011">
    <property type="protein sequence ID" value="EDO62879.1"/>
    <property type="molecule type" value="Genomic_DNA"/>
</dbReference>
<dbReference type="Proteomes" id="UP000003490">
    <property type="component" value="Unassembled WGS sequence"/>
</dbReference>
<dbReference type="Pfam" id="PF20116">
    <property type="entry name" value="DUF6506"/>
    <property type="match status" value="1"/>
</dbReference>
<accession>A7VNZ9</accession>